<dbReference type="AlphaFoldDB" id="A0A2T5MED5"/>
<dbReference type="InterPro" id="IPR007329">
    <property type="entry name" value="FMN-bd"/>
</dbReference>
<evidence type="ECO:0000313" key="3">
    <source>
        <dbReference type="Proteomes" id="UP000244248"/>
    </source>
</evidence>
<proteinExistence type="predicted"/>
<dbReference type="GO" id="GO:0010181">
    <property type="term" value="F:FMN binding"/>
    <property type="evidence" value="ECO:0007669"/>
    <property type="project" value="InterPro"/>
</dbReference>
<feature type="domain" description="FMN-binding" evidence="1">
    <location>
        <begin position="100"/>
        <end position="178"/>
    </location>
</feature>
<dbReference type="SMART" id="SM00900">
    <property type="entry name" value="FMN_bind"/>
    <property type="match status" value="1"/>
</dbReference>
<dbReference type="EMBL" id="QANS01000004">
    <property type="protein sequence ID" value="PTU30933.1"/>
    <property type="molecule type" value="Genomic_DNA"/>
</dbReference>
<accession>A0A2T5MED5</accession>
<protein>
    <submittedName>
        <fullName evidence="2">FMN-binding protein</fullName>
    </submittedName>
</protein>
<dbReference type="Pfam" id="PF04205">
    <property type="entry name" value="FMN_bind"/>
    <property type="match status" value="1"/>
</dbReference>
<dbReference type="OrthoDB" id="9778782at2"/>
<name>A0A2T5MED5_9GAMM</name>
<reference evidence="2 3" key="1">
    <citation type="submission" date="2018-04" db="EMBL/GenBank/DDBJ databases">
        <title>Novel species isolated from glacier.</title>
        <authorList>
            <person name="Liu Q."/>
            <person name="Xin Y.-H."/>
        </authorList>
    </citation>
    <scope>NUCLEOTIDE SEQUENCE [LARGE SCALE GENOMIC DNA]</scope>
    <source>
        <strain evidence="2 3">GT1R17</strain>
    </source>
</reference>
<organism evidence="2 3">
    <name type="scientific">Stenotrophobium rhamnosiphilum</name>
    <dbReference type="NCBI Taxonomy" id="2029166"/>
    <lineage>
        <taxon>Bacteria</taxon>
        <taxon>Pseudomonadati</taxon>
        <taxon>Pseudomonadota</taxon>
        <taxon>Gammaproteobacteria</taxon>
        <taxon>Nevskiales</taxon>
        <taxon>Nevskiaceae</taxon>
        <taxon>Stenotrophobium</taxon>
    </lineage>
</organism>
<gene>
    <name evidence="2" type="ORF">CJD38_11520</name>
</gene>
<keyword evidence="3" id="KW-1185">Reference proteome</keyword>
<sequence>MANQHSLFPHRSKSDGVSFDSRRAFIRSTFAVLASTLLAPMARAGESLWTTYQTPAAFVAEAFRGSPPPPKVISGPTGPVHYWRANGRTAWVIEDLGKQGYQLTTAGFIVKNGAIESAKVLVYRESRGEQVAEPSFLKKFLGARLAGGKLDRNIDNISGATLSVQMMQRMASTVLALDARAG</sequence>
<dbReference type="Proteomes" id="UP000244248">
    <property type="component" value="Unassembled WGS sequence"/>
</dbReference>
<dbReference type="PROSITE" id="PS51318">
    <property type="entry name" value="TAT"/>
    <property type="match status" value="1"/>
</dbReference>
<evidence type="ECO:0000313" key="2">
    <source>
        <dbReference type="EMBL" id="PTU30933.1"/>
    </source>
</evidence>
<comment type="caution">
    <text evidence="2">The sequence shown here is derived from an EMBL/GenBank/DDBJ whole genome shotgun (WGS) entry which is preliminary data.</text>
</comment>
<dbReference type="GO" id="GO:0016020">
    <property type="term" value="C:membrane"/>
    <property type="evidence" value="ECO:0007669"/>
    <property type="project" value="InterPro"/>
</dbReference>
<evidence type="ECO:0000259" key="1">
    <source>
        <dbReference type="SMART" id="SM00900"/>
    </source>
</evidence>
<dbReference type="InterPro" id="IPR006311">
    <property type="entry name" value="TAT_signal"/>
</dbReference>